<organism evidence="2 3">
    <name type="scientific">Embleya scabrispora</name>
    <dbReference type="NCBI Taxonomy" id="159449"/>
    <lineage>
        <taxon>Bacteria</taxon>
        <taxon>Bacillati</taxon>
        <taxon>Actinomycetota</taxon>
        <taxon>Actinomycetes</taxon>
        <taxon>Kitasatosporales</taxon>
        <taxon>Streptomycetaceae</taxon>
        <taxon>Embleya</taxon>
    </lineage>
</organism>
<dbReference type="OrthoDB" id="3852216at2"/>
<dbReference type="SMART" id="SM00943">
    <property type="entry name" value="Prim-Pol"/>
    <property type="match status" value="1"/>
</dbReference>
<dbReference type="RefSeq" id="WP_078976192.1">
    <property type="nucleotide sequence ID" value="NZ_MWQN01000001.1"/>
</dbReference>
<gene>
    <name evidence="2" type="ORF">B4N89_14110</name>
</gene>
<accession>A0A1T3NYY5</accession>
<evidence type="ECO:0000259" key="1">
    <source>
        <dbReference type="SMART" id="SM00943"/>
    </source>
</evidence>
<dbReference type="eggNOG" id="ENOG5033DHD">
    <property type="taxonomic scope" value="Bacteria"/>
</dbReference>
<dbReference type="Pfam" id="PF09250">
    <property type="entry name" value="Prim-Pol"/>
    <property type="match status" value="1"/>
</dbReference>
<reference evidence="2 3" key="1">
    <citation type="submission" date="2017-03" db="EMBL/GenBank/DDBJ databases">
        <title>Draft genome sequence of Streptomyces scabrisporus NF3, endophyte isolated from Amphipterygium adstringens.</title>
        <authorList>
            <person name="Vazquez M."/>
            <person name="Ceapa C.D."/>
            <person name="Rodriguez Luna D."/>
            <person name="Sanchez Esquivel S."/>
        </authorList>
    </citation>
    <scope>NUCLEOTIDE SEQUENCE [LARGE SCALE GENOMIC DNA]</scope>
    <source>
        <strain evidence="2 3">NF3</strain>
    </source>
</reference>
<sequence length="200" mass="21683">MLVRQRTRAALQAAALFYVVDRGWPVLPGAYVEDGRCSCGDAECPDPGAHPAAEPGLTRATRSTDDVWEWWSGKPYTVLLASGLEFDVLDAPAQVGYAAIRQLELVGLPLGPVLQLPSGRLLFLVDPGARNLYWYTVDHNDTARFDVRHHAVGHFVPAPPSSTACGGWTRWAVPPDPVERGLPGAVDVLGALMRFSTQAR</sequence>
<dbReference type="STRING" id="159449.B4N89_14110"/>
<dbReference type="Proteomes" id="UP000190037">
    <property type="component" value="Unassembled WGS sequence"/>
</dbReference>
<comment type="caution">
    <text evidence="2">The sequence shown here is derived from an EMBL/GenBank/DDBJ whole genome shotgun (WGS) entry which is preliminary data.</text>
</comment>
<protein>
    <recommendedName>
        <fullName evidence="1">DNA primase/polymerase bifunctional N-terminal domain-containing protein</fullName>
    </recommendedName>
</protein>
<keyword evidence="3" id="KW-1185">Reference proteome</keyword>
<dbReference type="EMBL" id="MWQN01000001">
    <property type="protein sequence ID" value="OPC81922.1"/>
    <property type="molecule type" value="Genomic_DNA"/>
</dbReference>
<feature type="domain" description="DNA primase/polymerase bifunctional N-terminal" evidence="1">
    <location>
        <begin position="15"/>
        <end position="186"/>
    </location>
</feature>
<dbReference type="InterPro" id="IPR015330">
    <property type="entry name" value="DNA_primase/pol_bifunc_N"/>
</dbReference>
<dbReference type="AlphaFoldDB" id="A0A1T3NYY5"/>
<evidence type="ECO:0000313" key="3">
    <source>
        <dbReference type="Proteomes" id="UP000190037"/>
    </source>
</evidence>
<proteinExistence type="predicted"/>
<evidence type="ECO:0000313" key="2">
    <source>
        <dbReference type="EMBL" id="OPC81922.1"/>
    </source>
</evidence>
<name>A0A1T3NYY5_9ACTN</name>